<gene>
    <name evidence="1" type="ORF">ACHAWU_000176</name>
</gene>
<sequence>MAEGYDNDHVRRPFILLLVGIPGSGKSTFASNLERNWKFVRINQDKLGNRHACEDLARKVLADGKIAVIDRCNFDVAQRETWMKIASENRVQCECIVFMHHKEDCIRRCQMRRGHETIRPNEAGMVVSKMARLFRPPIPLRDMSRWGYVQCSNGERFRRLEFISSFQQADALADSYLRRQY</sequence>
<dbReference type="PANTHER" id="PTHR12083:SF9">
    <property type="entry name" value="BIFUNCTIONAL POLYNUCLEOTIDE PHOSPHATASE_KINASE"/>
    <property type="match status" value="1"/>
</dbReference>
<reference evidence="1 2" key="1">
    <citation type="submission" date="2024-10" db="EMBL/GenBank/DDBJ databases">
        <title>Updated reference genomes for cyclostephanoid diatoms.</title>
        <authorList>
            <person name="Roberts W.R."/>
            <person name="Alverson A.J."/>
        </authorList>
    </citation>
    <scope>NUCLEOTIDE SEQUENCE [LARGE SCALE GENOMIC DNA]</scope>
    <source>
        <strain evidence="1 2">AJA232-27</strain>
    </source>
</reference>
<keyword evidence="2" id="KW-1185">Reference proteome</keyword>
<name>A0ABD3MX25_9STRA</name>
<organism evidence="1 2">
    <name type="scientific">Discostella pseudostelligera</name>
    <dbReference type="NCBI Taxonomy" id="259834"/>
    <lineage>
        <taxon>Eukaryota</taxon>
        <taxon>Sar</taxon>
        <taxon>Stramenopiles</taxon>
        <taxon>Ochrophyta</taxon>
        <taxon>Bacillariophyta</taxon>
        <taxon>Coscinodiscophyceae</taxon>
        <taxon>Thalassiosirophycidae</taxon>
        <taxon>Stephanodiscales</taxon>
        <taxon>Stephanodiscaceae</taxon>
        <taxon>Discostella</taxon>
    </lineage>
</organism>
<accession>A0ABD3MX25</accession>
<dbReference type="EMBL" id="JALLBG020000075">
    <property type="protein sequence ID" value="KAL3767513.1"/>
    <property type="molecule type" value="Genomic_DNA"/>
</dbReference>
<dbReference type="PANTHER" id="PTHR12083">
    <property type="entry name" value="BIFUNCTIONAL POLYNUCLEOTIDE PHOSPHATASE/KINASE"/>
    <property type="match status" value="1"/>
</dbReference>
<evidence type="ECO:0000313" key="2">
    <source>
        <dbReference type="Proteomes" id="UP001530293"/>
    </source>
</evidence>
<proteinExistence type="predicted"/>
<dbReference type="Proteomes" id="UP001530293">
    <property type="component" value="Unassembled WGS sequence"/>
</dbReference>
<dbReference type="InterPro" id="IPR027417">
    <property type="entry name" value="P-loop_NTPase"/>
</dbReference>
<dbReference type="AlphaFoldDB" id="A0ABD3MX25"/>
<dbReference type="Pfam" id="PF13671">
    <property type="entry name" value="AAA_33"/>
    <property type="match status" value="1"/>
</dbReference>
<evidence type="ECO:0000313" key="1">
    <source>
        <dbReference type="EMBL" id="KAL3767513.1"/>
    </source>
</evidence>
<comment type="caution">
    <text evidence="1">The sequence shown here is derived from an EMBL/GenBank/DDBJ whole genome shotgun (WGS) entry which is preliminary data.</text>
</comment>
<dbReference type="Gene3D" id="3.40.50.300">
    <property type="entry name" value="P-loop containing nucleotide triphosphate hydrolases"/>
    <property type="match status" value="1"/>
</dbReference>
<dbReference type="SUPFAM" id="SSF52540">
    <property type="entry name" value="P-loop containing nucleoside triphosphate hydrolases"/>
    <property type="match status" value="1"/>
</dbReference>
<protein>
    <submittedName>
        <fullName evidence="1">Uncharacterized protein</fullName>
    </submittedName>
</protein>